<accession>I0GUB8</accession>
<dbReference type="CDD" id="cd03801">
    <property type="entry name" value="GT4_PimA-like"/>
    <property type="match status" value="1"/>
</dbReference>
<proteinExistence type="predicted"/>
<dbReference type="PATRIC" id="fig|927704.6.peg.2733"/>
<evidence type="ECO:0000313" key="4">
    <source>
        <dbReference type="Proteomes" id="UP000007887"/>
    </source>
</evidence>
<sequence>MNVLHIVSAKVWGGGETAALSMCKTLKKNGYGVYVVIDGNEKVLRPMFEQVGTVCSLKVKWINLWGFIKGLRSFIQKNDIQVVHTHTGRVIPLIILAIIGMPVKLIAYRHNAIRNKKDIIHKIIYKRIDAFICVSNLVKKCQELDMPDWMKQKTYVVYNGVEKTDAHAVIQRKKDANDFVVGYAGRIVENKGLLYLIDAFMQMADHGSVLKIAGDDNTEYAQKIKRYLSGKKCDNIEWLGYVSDMDSFYDDVDVMVCPSIVREAFGLSICEAMYHGKPVIASNNGAQIEIIDDNVDGILVKPGSADEIAEKLRLLRSDNILCNEMGKKAKKKIYDNFTMSKWMANMNMIYTRIVERV</sequence>
<dbReference type="HOGENOM" id="CLU_009583_0_4_9"/>
<feature type="domain" description="Glycosyl transferase family 1" evidence="1">
    <location>
        <begin position="172"/>
        <end position="331"/>
    </location>
</feature>
<keyword evidence="3" id="KW-0328">Glycosyltransferase</keyword>
<dbReference type="RefSeq" id="WP_014425773.1">
    <property type="nucleotide sequence ID" value="NC_017068.1"/>
</dbReference>
<dbReference type="GO" id="GO:0016757">
    <property type="term" value="F:glycosyltransferase activity"/>
    <property type="evidence" value="ECO:0007669"/>
    <property type="project" value="UniProtKB-KW"/>
</dbReference>
<feature type="domain" description="Glycosyltransferase subfamily 4-like N-terminal" evidence="2">
    <location>
        <begin position="12"/>
        <end position="162"/>
    </location>
</feature>
<dbReference type="AlphaFoldDB" id="I0GUB8"/>
<dbReference type="PANTHER" id="PTHR12526">
    <property type="entry name" value="GLYCOSYLTRANSFERASE"/>
    <property type="match status" value="1"/>
</dbReference>
<dbReference type="OrthoDB" id="9804196at2"/>
<dbReference type="Pfam" id="PF00534">
    <property type="entry name" value="Glycos_transf_1"/>
    <property type="match status" value="1"/>
</dbReference>
<dbReference type="Pfam" id="PF13439">
    <property type="entry name" value="Glyco_transf_4"/>
    <property type="match status" value="1"/>
</dbReference>
<evidence type="ECO:0000259" key="2">
    <source>
        <dbReference type="Pfam" id="PF13439"/>
    </source>
</evidence>
<dbReference type="PANTHER" id="PTHR12526:SF627">
    <property type="entry name" value="D-RHAMNOSYLTRANSFERASE WBPZ"/>
    <property type="match status" value="1"/>
</dbReference>
<protein>
    <submittedName>
        <fullName evidence="3">Putative glycosyl transferase family 1 protein</fullName>
        <ecNumber evidence="3">2.4.1.-</ecNumber>
    </submittedName>
</protein>
<dbReference type="SUPFAM" id="SSF53756">
    <property type="entry name" value="UDP-Glycosyltransferase/glycogen phosphorylase"/>
    <property type="match status" value="1"/>
</dbReference>
<dbReference type="InterPro" id="IPR028098">
    <property type="entry name" value="Glyco_trans_4-like_N"/>
</dbReference>
<dbReference type="EC" id="2.4.1.-" evidence="3"/>
<evidence type="ECO:0000259" key="1">
    <source>
        <dbReference type="Pfam" id="PF00534"/>
    </source>
</evidence>
<evidence type="ECO:0000313" key="3">
    <source>
        <dbReference type="EMBL" id="BAL84355.1"/>
    </source>
</evidence>
<dbReference type="eggNOG" id="COG0438">
    <property type="taxonomic scope" value="Bacteria"/>
</dbReference>
<reference evidence="3 4" key="1">
    <citation type="submission" date="2011-10" db="EMBL/GenBank/DDBJ databases">
        <title>Whole genome sequence of Selenomonas ruminantium subsp. lactilytica TAM6421.</title>
        <authorList>
            <person name="Oguchi A."/>
            <person name="Ankai A."/>
            <person name="Kaneko J."/>
            <person name="Yamada-Narita S."/>
            <person name="Fukui S."/>
            <person name="Takahashi M."/>
            <person name="Onodera T."/>
            <person name="Kojima S."/>
            <person name="Fushimi T."/>
            <person name="Abe N."/>
            <person name="Kamio Y."/>
            <person name="Yamazaki S."/>
            <person name="Fujita N."/>
        </authorList>
    </citation>
    <scope>NUCLEOTIDE SEQUENCE [LARGE SCALE GENOMIC DNA]</scope>
    <source>
        <strain evidence="4">NBRC 103574 / TAM6421</strain>
    </source>
</reference>
<dbReference type="InterPro" id="IPR001296">
    <property type="entry name" value="Glyco_trans_1"/>
</dbReference>
<dbReference type="KEGG" id="sri:SELR_26470"/>
<keyword evidence="3" id="KW-0808">Transferase</keyword>
<dbReference type="EMBL" id="AP012292">
    <property type="protein sequence ID" value="BAL84355.1"/>
    <property type="molecule type" value="Genomic_DNA"/>
</dbReference>
<organism evidence="3 4">
    <name type="scientific">Selenomonas ruminantium subsp. lactilytica (strain NBRC 103574 / TAM6421)</name>
    <dbReference type="NCBI Taxonomy" id="927704"/>
    <lineage>
        <taxon>Bacteria</taxon>
        <taxon>Bacillati</taxon>
        <taxon>Bacillota</taxon>
        <taxon>Negativicutes</taxon>
        <taxon>Selenomonadales</taxon>
        <taxon>Selenomonadaceae</taxon>
        <taxon>Selenomonas</taxon>
    </lineage>
</organism>
<dbReference type="Gene3D" id="3.40.50.2000">
    <property type="entry name" value="Glycogen Phosphorylase B"/>
    <property type="match status" value="2"/>
</dbReference>
<gene>
    <name evidence="3" type="ordered locus">SELR_26470</name>
</gene>
<dbReference type="Proteomes" id="UP000007887">
    <property type="component" value="Chromosome"/>
</dbReference>
<name>I0GUB8_SELRL</name>